<organism evidence="1 2">
    <name type="scientific">Ignelater luminosus</name>
    <name type="common">Cucubano</name>
    <name type="synonym">Pyrophorus luminosus</name>
    <dbReference type="NCBI Taxonomy" id="2038154"/>
    <lineage>
        <taxon>Eukaryota</taxon>
        <taxon>Metazoa</taxon>
        <taxon>Ecdysozoa</taxon>
        <taxon>Arthropoda</taxon>
        <taxon>Hexapoda</taxon>
        <taxon>Insecta</taxon>
        <taxon>Pterygota</taxon>
        <taxon>Neoptera</taxon>
        <taxon>Endopterygota</taxon>
        <taxon>Coleoptera</taxon>
        <taxon>Polyphaga</taxon>
        <taxon>Elateriformia</taxon>
        <taxon>Elateroidea</taxon>
        <taxon>Elateridae</taxon>
        <taxon>Agrypninae</taxon>
        <taxon>Pyrophorini</taxon>
        <taxon>Ignelater</taxon>
    </lineage>
</organism>
<name>A0A8K0CYR6_IGNLU</name>
<sequence>MALVSLIRYLQSVKPRALVTRAFQTVINDNPTEIIYNEYVSYHLIVAKQVGGDVTACKVIPADDPSVEPKLSVIEIGGNGDIKYGAELLAEMLNIKKTLLLFFCLKDYENETIMTCIEALKNEVKV</sequence>
<dbReference type="Proteomes" id="UP000801492">
    <property type="component" value="Unassembled WGS sequence"/>
</dbReference>
<proteinExistence type="predicted"/>
<comment type="caution">
    <text evidence="1">The sequence shown here is derived from an EMBL/GenBank/DDBJ whole genome shotgun (WGS) entry which is preliminary data.</text>
</comment>
<gene>
    <name evidence="1" type="ORF">ILUMI_10095</name>
</gene>
<accession>A0A8K0CYR6</accession>
<keyword evidence="2" id="KW-1185">Reference proteome</keyword>
<protein>
    <recommendedName>
        <fullName evidence="3">Proteasome assembly chaperone 3</fullName>
    </recommendedName>
</protein>
<evidence type="ECO:0000313" key="2">
    <source>
        <dbReference type="Proteomes" id="UP000801492"/>
    </source>
</evidence>
<evidence type="ECO:0000313" key="1">
    <source>
        <dbReference type="EMBL" id="KAF2896079.1"/>
    </source>
</evidence>
<dbReference type="OrthoDB" id="10576541at2759"/>
<dbReference type="EMBL" id="VTPC01005395">
    <property type="protein sequence ID" value="KAF2896079.1"/>
    <property type="molecule type" value="Genomic_DNA"/>
</dbReference>
<evidence type="ECO:0008006" key="3">
    <source>
        <dbReference type="Google" id="ProtNLM"/>
    </source>
</evidence>
<reference evidence="1" key="1">
    <citation type="submission" date="2019-08" db="EMBL/GenBank/DDBJ databases">
        <title>The genome of the North American firefly Photinus pyralis.</title>
        <authorList>
            <consortium name="Photinus pyralis genome working group"/>
            <person name="Fallon T.R."/>
            <person name="Sander Lower S.E."/>
            <person name="Weng J.-K."/>
        </authorList>
    </citation>
    <scope>NUCLEOTIDE SEQUENCE</scope>
    <source>
        <strain evidence="1">TRF0915ILg1</strain>
        <tissue evidence="1">Whole body</tissue>
    </source>
</reference>
<dbReference type="AlphaFoldDB" id="A0A8K0CYR6"/>